<keyword evidence="2" id="KW-0539">Nucleus</keyword>
<dbReference type="SMART" id="SM00906">
    <property type="entry name" value="Fungal_trans"/>
    <property type="match status" value="1"/>
</dbReference>
<dbReference type="Pfam" id="PF04082">
    <property type="entry name" value="Fungal_trans"/>
    <property type="match status" value="1"/>
</dbReference>
<feature type="domain" description="Zn(2)-C6 fungal-type" evidence="3">
    <location>
        <begin position="10"/>
        <end position="40"/>
    </location>
</feature>
<dbReference type="PROSITE" id="PS00463">
    <property type="entry name" value="ZN2_CY6_FUNGAL_1"/>
    <property type="match status" value="1"/>
</dbReference>
<dbReference type="GO" id="GO:0003677">
    <property type="term" value="F:DNA binding"/>
    <property type="evidence" value="ECO:0007669"/>
    <property type="project" value="InterPro"/>
</dbReference>
<evidence type="ECO:0000259" key="3">
    <source>
        <dbReference type="PROSITE" id="PS00463"/>
    </source>
</evidence>
<dbReference type="InterPro" id="IPR050797">
    <property type="entry name" value="Carb_Metab_Trans_Reg"/>
</dbReference>
<feature type="non-terminal residue" evidence="4">
    <location>
        <position position="641"/>
    </location>
</feature>
<dbReference type="InterPro" id="IPR001138">
    <property type="entry name" value="Zn2Cys6_DnaBD"/>
</dbReference>
<dbReference type="AlphaFoldDB" id="A0A292Q417"/>
<evidence type="ECO:0000256" key="1">
    <source>
        <dbReference type="ARBA" id="ARBA00022723"/>
    </source>
</evidence>
<dbReference type="PANTHER" id="PTHR31668">
    <property type="entry name" value="GLUCOSE TRANSPORT TRANSCRIPTION REGULATOR RGT1-RELATED-RELATED"/>
    <property type="match status" value="1"/>
</dbReference>
<protein>
    <recommendedName>
        <fullName evidence="3">Zn(2)-C6 fungal-type domain-containing protein</fullName>
    </recommendedName>
</protein>
<dbReference type="CDD" id="cd12148">
    <property type="entry name" value="fungal_TF_MHR"/>
    <property type="match status" value="1"/>
</dbReference>
<dbReference type="SUPFAM" id="SSF57701">
    <property type="entry name" value="Zn2/Cys6 DNA-binding domain"/>
    <property type="match status" value="1"/>
</dbReference>
<dbReference type="InterPro" id="IPR036864">
    <property type="entry name" value="Zn2-C6_fun-type_DNA-bd_sf"/>
</dbReference>
<dbReference type="GO" id="GO:0000981">
    <property type="term" value="F:DNA-binding transcription factor activity, RNA polymerase II-specific"/>
    <property type="evidence" value="ECO:0007669"/>
    <property type="project" value="InterPro"/>
</dbReference>
<evidence type="ECO:0000313" key="5">
    <source>
        <dbReference type="Proteomes" id="UP001412239"/>
    </source>
</evidence>
<keyword evidence="5" id="KW-1185">Reference proteome</keyword>
<organism evidence="4 5">
    <name type="scientific">Tuber aestivum</name>
    <name type="common">summer truffle</name>
    <dbReference type="NCBI Taxonomy" id="59557"/>
    <lineage>
        <taxon>Eukaryota</taxon>
        <taxon>Fungi</taxon>
        <taxon>Dikarya</taxon>
        <taxon>Ascomycota</taxon>
        <taxon>Pezizomycotina</taxon>
        <taxon>Pezizomycetes</taxon>
        <taxon>Pezizales</taxon>
        <taxon>Tuberaceae</taxon>
        <taxon>Tuber</taxon>
    </lineage>
</organism>
<dbReference type="Proteomes" id="UP001412239">
    <property type="component" value="Unassembled WGS sequence"/>
</dbReference>
<sequence>MASGKHKKKSCLDCRRRHLKCEFVEGSSICVWCRNHGRECVKDLEARDTHLPPQPAKDGAIVLNGSTSAFGGFQLGKSSFLPADGPSANRVLRLRQDLGLQHKHTACWAEEGDLDHELRLDKPVLTYLRELYFARVHPYIPIITQTYLDDSSTVPSQLLLSAMYGVAARLPGAIVSTRDFLHIKRVFDHQLKQLTANYVPSLQACQALALIHLTLEMQCEGLEGVETWPLRLASAVRMALELKLHDDSTYPSSPPYMAELHRRLFWVLFTKDRWTSTGKGHPLMLDTADIRTSLPTAVDLDDNSNDPTDNNTPAAHEFFLELIHQARVLGAIHPICFRADRFAHVTLTQFREIEAKVDDLGARLRSSDKLSPITQAHLELNYAAIRLLFYGPFFKPSSDTEAKLFNLFIPNIEGKRLHLAREAVRALGFASKELLDTGPSIWSILFYAIVRCFLVGLSIKHDPISGYSPELRSEAGEAVTKIGDIAKFMCEGRRWCFMVLSGTLMLFTKKVAEDKDAIKRIKGSREASPVAAVAKGRKRKRNAAVGEVAERAERPVEGIVGTGPEGATLEGTVAEVQVGAMSQQVGSGTAPVAAAGSIAGMPVLQTALGEYTEFANWDLGNNYSGEIDWKDWDRVISGMAE</sequence>
<dbReference type="CDD" id="cd00067">
    <property type="entry name" value="GAL4"/>
    <property type="match status" value="1"/>
</dbReference>
<gene>
    <name evidence="4" type="ORF">GSTUAT00002032001</name>
</gene>
<evidence type="ECO:0000313" key="4">
    <source>
        <dbReference type="EMBL" id="CUS13821.1"/>
    </source>
</evidence>
<dbReference type="InterPro" id="IPR007219">
    <property type="entry name" value="XnlR_reg_dom"/>
</dbReference>
<dbReference type="EMBL" id="LN890966">
    <property type="protein sequence ID" value="CUS13821.1"/>
    <property type="molecule type" value="Genomic_DNA"/>
</dbReference>
<proteinExistence type="predicted"/>
<keyword evidence="1" id="KW-0479">Metal-binding</keyword>
<dbReference type="GO" id="GO:0006351">
    <property type="term" value="P:DNA-templated transcription"/>
    <property type="evidence" value="ECO:0007669"/>
    <property type="project" value="InterPro"/>
</dbReference>
<evidence type="ECO:0000256" key="2">
    <source>
        <dbReference type="ARBA" id="ARBA00023242"/>
    </source>
</evidence>
<name>A0A292Q417_9PEZI</name>
<reference evidence="4" key="1">
    <citation type="submission" date="2015-10" db="EMBL/GenBank/DDBJ databases">
        <authorList>
            <person name="Regsiter A."/>
            <person name="william w."/>
        </authorList>
    </citation>
    <scope>NUCLEOTIDE SEQUENCE</scope>
    <source>
        <strain evidence="4">Montdore</strain>
    </source>
</reference>
<accession>A0A292Q417</accession>
<dbReference type="GO" id="GO:0008270">
    <property type="term" value="F:zinc ion binding"/>
    <property type="evidence" value="ECO:0007669"/>
    <property type="project" value="InterPro"/>
</dbReference>